<evidence type="ECO:0000313" key="3">
    <source>
        <dbReference type="Proteomes" id="UP000886597"/>
    </source>
</evidence>
<dbReference type="Proteomes" id="UP000886607">
    <property type="component" value="Unassembled WGS sequence"/>
</dbReference>
<sequence length="259" mass="29844">MSINAELALNDKKAEITLTDTDSQVIIFYSREALNYDQSGFYLLFKEKQLKSIHSVLEEKLAIKADTFVQVIPPKNLDSNRLIQQLADITQENNRQTTPDGLSKTSKNRLPAMNDYLADLMLLLEKFGFTLVQKKRIPAKAPHRWNKTLSEIEFFVDDFDSQATVIWQKRNEMLIKKGAQLRKEYKLNKDGSVGLDARMGTQLRDEQKDKVQNFTTTEDIILKSVNEVGLFLYYGGTNSWLILKDKDNKTIDEWSVVKD</sequence>
<dbReference type="AlphaFoldDB" id="A0AAN4UD03"/>
<reference evidence="2" key="1">
    <citation type="submission" date="2019-08" db="EMBL/GenBank/DDBJ databases">
        <authorList>
            <person name="Ishikawa M."/>
            <person name="Suzuki T."/>
            <person name="Matsutani M."/>
        </authorList>
    </citation>
    <scope>NUCLEOTIDE SEQUENCE</scope>
    <source>
        <strain evidence="2">7C1</strain>
        <strain evidence="1">8C4</strain>
    </source>
</reference>
<accession>A0AAN4UD03</accession>
<evidence type="ECO:0000313" key="1">
    <source>
        <dbReference type="EMBL" id="GEQ50062.1"/>
    </source>
</evidence>
<gene>
    <name evidence="1" type="ORF">TK11N_19140</name>
    <name evidence="2" type="ORF">TK2N_19240</name>
</gene>
<organism evidence="2 3">
    <name type="scientific">Tetragenococcus koreensis</name>
    <dbReference type="NCBI Taxonomy" id="290335"/>
    <lineage>
        <taxon>Bacteria</taxon>
        <taxon>Bacillati</taxon>
        <taxon>Bacillota</taxon>
        <taxon>Bacilli</taxon>
        <taxon>Lactobacillales</taxon>
        <taxon>Enterococcaceae</taxon>
        <taxon>Tetragenococcus</taxon>
    </lineage>
</organism>
<proteinExistence type="predicted"/>
<keyword evidence="4" id="KW-1185">Reference proteome</keyword>
<dbReference type="Proteomes" id="UP000886597">
    <property type="component" value="Unassembled WGS sequence"/>
</dbReference>
<dbReference type="EMBL" id="BKBQ01000033">
    <property type="protein sequence ID" value="GEQ55080.1"/>
    <property type="molecule type" value="Genomic_DNA"/>
</dbReference>
<comment type="caution">
    <text evidence="2">The sequence shown here is derived from an EMBL/GenBank/DDBJ whole genome shotgun (WGS) entry which is preliminary data.</text>
</comment>
<dbReference type="RefSeq" id="WP_202584327.1">
    <property type="nucleotide sequence ID" value="NZ_BKBO01000033.1"/>
</dbReference>
<dbReference type="EMBL" id="BKBO01000033">
    <property type="protein sequence ID" value="GEQ50062.1"/>
    <property type="molecule type" value="Genomic_DNA"/>
</dbReference>
<reference evidence="2" key="2">
    <citation type="journal article" date="2020" name="Int. Dairy J.">
        <title>Lactic acid bacterial diversity in Brie cheese focusing on salt concentration and pH of isolation medium and characterisation of halophilic and alkaliphilic lactic acid bacterial isolates.</title>
        <authorList>
            <person name="Unno R."/>
            <person name="Matsutani M."/>
            <person name="Suzuki T."/>
            <person name="Kodama K."/>
            <person name="Matsushita H."/>
            <person name="Yamasato K."/>
            <person name="Koizumi Y."/>
            <person name="Ishikawa M."/>
        </authorList>
    </citation>
    <scope>NUCLEOTIDE SEQUENCE</scope>
    <source>
        <strain evidence="2">7C1</strain>
        <strain evidence="1">8C4</strain>
    </source>
</reference>
<protein>
    <submittedName>
        <fullName evidence="2">Uncharacterized protein</fullName>
    </submittedName>
</protein>
<evidence type="ECO:0000313" key="2">
    <source>
        <dbReference type="EMBL" id="GEQ55080.1"/>
    </source>
</evidence>
<evidence type="ECO:0000313" key="4">
    <source>
        <dbReference type="Proteomes" id="UP000886607"/>
    </source>
</evidence>
<name>A0AAN4UD03_9ENTE</name>